<feature type="transmembrane region" description="Helical" evidence="11">
    <location>
        <begin position="27"/>
        <end position="48"/>
    </location>
</feature>
<keyword evidence="8 11" id="KW-0012">Acyltransferase</keyword>
<evidence type="ECO:0000313" key="14">
    <source>
        <dbReference type="Proteomes" id="UP000095009"/>
    </source>
</evidence>
<keyword evidence="2 11" id="KW-0808">Transferase</keyword>
<evidence type="ECO:0000256" key="10">
    <source>
        <dbReference type="ARBA" id="ARBA00048048"/>
    </source>
</evidence>
<dbReference type="STRING" id="857566.A0A1E3PHP3"/>
<dbReference type="GO" id="GO:0005789">
    <property type="term" value="C:endoplasmic reticulum membrane"/>
    <property type="evidence" value="ECO:0007669"/>
    <property type="project" value="UniProtKB-SubCell"/>
</dbReference>
<evidence type="ECO:0000256" key="6">
    <source>
        <dbReference type="ARBA" id="ARBA00023139"/>
    </source>
</evidence>
<feature type="domain" description="Palmitoyltransferase DHHC" evidence="12">
    <location>
        <begin position="124"/>
        <end position="251"/>
    </location>
</feature>
<dbReference type="OrthoDB" id="9909019at2759"/>
<dbReference type="PANTHER" id="PTHR22883:SF43">
    <property type="entry name" value="PALMITOYLTRANSFERASE APP"/>
    <property type="match status" value="1"/>
</dbReference>
<dbReference type="GO" id="GO:0019706">
    <property type="term" value="F:protein-cysteine S-palmitoyltransferase activity"/>
    <property type="evidence" value="ECO:0007669"/>
    <property type="project" value="UniProtKB-EC"/>
</dbReference>
<dbReference type="Pfam" id="PF01529">
    <property type="entry name" value="DHHC"/>
    <property type="match status" value="1"/>
</dbReference>
<evidence type="ECO:0000256" key="7">
    <source>
        <dbReference type="ARBA" id="ARBA00023288"/>
    </source>
</evidence>
<evidence type="ECO:0000256" key="9">
    <source>
        <dbReference type="ARBA" id="ARBA00023463"/>
    </source>
</evidence>
<feature type="transmembrane region" description="Helical" evidence="11">
    <location>
        <begin position="54"/>
        <end position="72"/>
    </location>
</feature>
<dbReference type="GO" id="GO:0006612">
    <property type="term" value="P:protein targeting to membrane"/>
    <property type="evidence" value="ECO:0007669"/>
    <property type="project" value="TreeGrafter"/>
</dbReference>
<name>A0A1E3PHP3_9ASCO</name>
<dbReference type="GO" id="GO:0005794">
    <property type="term" value="C:Golgi apparatus"/>
    <property type="evidence" value="ECO:0007669"/>
    <property type="project" value="EnsemblFungi"/>
</dbReference>
<keyword evidence="3 11" id="KW-0812">Transmembrane</keyword>
<dbReference type="InterPro" id="IPR001594">
    <property type="entry name" value="Palmitoyltrfase_DHHC"/>
</dbReference>
<keyword evidence="6" id="KW-0564">Palmitate</keyword>
<keyword evidence="7" id="KW-0449">Lipoprotein</keyword>
<dbReference type="AlphaFoldDB" id="A0A1E3PHP3"/>
<keyword evidence="14" id="KW-1185">Reference proteome</keyword>
<evidence type="ECO:0000313" key="13">
    <source>
        <dbReference type="EMBL" id="ODQ64931.1"/>
    </source>
</evidence>
<evidence type="ECO:0000256" key="3">
    <source>
        <dbReference type="ARBA" id="ARBA00022692"/>
    </source>
</evidence>
<feature type="transmembrane region" description="Helical" evidence="11">
    <location>
        <begin position="170"/>
        <end position="194"/>
    </location>
</feature>
<feature type="non-terminal residue" evidence="13">
    <location>
        <position position="1"/>
    </location>
</feature>
<comment type="catalytic activity">
    <reaction evidence="10 11">
        <text>L-cysteinyl-[protein] + hexadecanoyl-CoA = S-hexadecanoyl-L-cysteinyl-[protein] + CoA</text>
        <dbReference type="Rhea" id="RHEA:36683"/>
        <dbReference type="Rhea" id="RHEA-COMP:10131"/>
        <dbReference type="Rhea" id="RHEA-COMP:11032"/>
        <dbReference type="ChEBI" id="CHEBI:29950"/>
        <dbReference type="ChEBI" id="CHEBI:57287"/>
        <dbReference type="ChEBI" id="CHEBI:57379"/>
        <dbReference type="ChEBI" id="CHEBI:74151"/>
        <dbReference type="EC" id="2.3.1.225"/>
    </reaction>
</comment>
<dbReference type="Proteomes" id="UP000095009">
    <property type="component" value="Unassembled WGS sequence"/>
</dbReference>
<sequence>NYQRFPGNTMFFLNGRFMTLKGKYTGLITYSLVIVPGGLYLGFVAPWLWHNVSAGVPLVFSYLFALCVSSLFKGSTSDPGILPRGVHITAADNEDTFIPTDYLYPVTINIQNRKRSANDPNLGSLKYCETCLIWRPPRASHCSNCNNCVDFHDHHCTWLNNCVGRRNYRYFFWFVTSATIACFLMTASSLYTVLKFRALNHLSLAVALRQTHMMSVAFFLVLYGALASLYPLILMTCHIFLICRGETTHEFL</sequence>
<evidence type="ECO:0000256" key="8">
    <source>
        <dbReference type="ARBA" id="ARBA00023315"/>
    </source>
</evidence>
<evidence type="ECO:0000256" key="2">
    <source>
        <dbReference type="ARBA" id="ARBA00022679"/>
    </source>
</evidence>
<dbReference type="PROSITE" id="PS50216">
    <property type="entry name" value="DHHC"/>
    <property type="match status" value="1"/>
</dbReference>
<keyword evidence="4 11" id="KW-1133">Transmembrane helix</keyword>
<evidence type="ECO:0000256" key="5">
    <source>
        <dbReference type="ARBA" id="ARBA00023136"/>
    </source>
</evidence>
<dbReference type="EMBL" id="KV454410">
    <property type="protein sequence ID" value="ODQ64931.1"/>
    <property type="molecule type" value="Genomic_DNA"/>
</dbReference>
<feature type="transmembrane region" description="Helical" evidence="11">
    <location>
        <begin position="214"/>
        <end position="243"/>
    </location>
</feature>
<reference evidence="13 14" key="1">
    <citation type="journal article" date="2016" name="Proc. Natl. Acad. Sci. U.S.A.">
        <title>Comparative genomics of biotechnologically important yeasts.</title>
        <authorList>
            <person name="Riley R."/>
            <person name="Haridas S."/>
            <person name="Wolfe K.H."/>
            <person name="Lopes M.R."/>
            <person name="Hittinger C.T."/>
            <person name="Goeker M."/>
            <person name="Salamov A.A."/>
            <person name="Wisecaver J.H."/>
            <person name="Long T.M."/>
            <person name="Calvey C.H."/>
            <person name="Aerts A.L."/>
            <person name="Barry K.W."/>
            <person name="Choi C."/>
            <person name="Clum A."/>
            <person name="Coughlan A.Y."/>
            <person name="Deshpande S."/>
            <person name="Douglass A.P."/>
            <person name="Hanson S.J."/>
            <person name="Klenk H.-P."/>
            <person name="LaButti K.M."/>
            <person name="Lapidus A."/>
            <person name="Lindquist E.A."/>
            <person name="Lipzen A.M."/>
            <person name="Meier-Kolthoff J.P."/>
            <person name="Ohm R.A."/>
            <person name="Otillar R.P."/>
            <person name="Pangilinan J.L."/>
            <person name="Peng Y."/>
            <person name="Rokas A."/>
            <person name="Rosa C.A."/>
            <person name="Scheuner C."/>
            <person name="Sibirny A.A."/>
            <person name="Slot J.C."/>
            <person name="Stielow J.B."/>
            <person name="Sun H."/>
            <person name="Kurtzman C.P."/>
            <person name="Blackwell M."/>
            <person name="Grigoriev I.V."/>
            <person name="Jeffries T.W."/>
        </authorList>
    </citation>
    <scope>NUCLEOTIDE SEQUENCE [LARGE SCALE GENOMIC DNA]</scope>
    <source>
        <strain evidence="13 14">DSM 6958</strain>
    </source>
</reference>
<feature type="non-terminal residue" evidence="13">
    <location>
        <position position="252"/>
    </location>
</feature>
<protein>
    <recommendedName>
        <fullName evidence="11">Palmitoyltransferase</fullName>
        <ecNumber evidence="11">2.3.1.225</ecNumber>
    </recommendedName>
</protein>
<evidence type="ECO:0000256" key="11">
    <source>
        <dbReference type="RuleBase" id="RU079119"/>
    </source>
</evidence>
<evidence type="ECO:0000259" key="12">
    <source>
        <dbReference type="Pfam" id="PF01529"/>
    </source>
</evidence>
<accession>A0A1E3PHP3</accession>
<dbReference type="InterPro" id="IPR039859">
    <property type="entry name" value="PFA4/ZDH16/20/ERF2-like"/>
</dbReference>
<evidence type="ECO:0000256" key="4">
    <source>
        <dbReference type="ARBA" id="ARBA00022989"/>
    </source>
</evidence>
<organism evidence="13 14">
    <name type="scientific">Nadsonia fulvescens var. elongata DSM 6958</name>
    <dbReference type="NCBI Taxonomy" id="857566"/>
    <lineage>
        <taxon>Eukaryota</taxon>
        <taxon>Fungi</taxon>
        <taxon>Dikarya</taxon>
        <taxon>Ascomycota</taxon>
        <taxon>Saccharomycotina</taxon>
        <taxon>Dipodascomycetes</taxon>
        <taxon>Dipodascales</taxon>
        <taxon>Dipodascales incertae sedis</taxon>
        <taxon>Nadsonia</taxon>
    </lineage>
</organism>
<dbReference type="EC" id="2.3.1.225" evidence="11"/>
<proteinExistence type="inferred from homology"/>
<comment type="subcellular location">
    <subcellularLocation>
        <location evidence="1">Endoplasmic reticulum membrane</location>
        <topology evidence="1">Multi-pass membrane protein</topology>
    </subcellularLocation>
</comment>
<keyword evidence="5 11" id="KW-0472">Membrane</keyword>
<gene>
    <name evidence="13" type="ORF">NADFUDRAFT_10266</name>
</gene>
<comment type="similarity">
    <text evidence="9">Belongs to the DHHC palmitoyltransferase family. ERF2/ZDHHC9 subfamily.</text>
</comment>
<evidence type="ECO:0000256" key="1">
    <source>
        <dbReference type="ARBA" id="ARBA00004477"/>
    </source>
</evidence>
<comment type="domain">
    <text evidence="11">The DHHC domain is required for palmitoyltransferase activity.</text>
</comment>
<dbReference type="PANTHER" id="PTHR22883">
    <property type="entry name" value="ZINC FINGER DHHC DOMAIN CONTAINING PROTEIN"/>
    <property type="match status" value="1"/>
</dbReference>